<keyword evidence="6" id="KW-1185">Reference proteome</keyword>
<dbReference type="Pfam" id="PF06276">
    <property type="entry name" value="FhuF"/>
    <property type="match status" value="1"/>
</dbReference>
<feature type="domain" description="Aerobactin siderophore biosynthesis IucA/IucC N-terminal" evidence="3">
    <location>
        <begin position="146"/>
        <end position="383"/>
    </location>
</feature>
<dbReference type="Pfam" id="PF04183">
    <property type="entry name" value="IucA_IucC"/>
    <property type="match status" value="1"/>
</dbReference>
<evidence type="ECO:0000313" key="5">
    <source>
        <dbReference type="EMBL" id="KKB41538.1"/>
    </source>
</evidence>
<dbReference type="RefSeq" id="WP_040047926.1">
    <property type="nucleotide sequence ID" value="NZ_JWIR02000021.1"/>
</dbReference>
<dbReference type="PANTHER" id="PTHR34384:SF5">
    <property type="entry name" value="L-2,3-DIAMINOPROPANOATE--CITRATE LIGASE"/>
    <property type="match status" value="1"/>
</dbReference>
<dbReference type="InterPro" id="IPR007310">
    <property type="entry name" value="Aerobactin_biosyn_IucA/IucC_N"/>
</dbReference>
<evidence type="ECO:0000256" key="1">
    <source>
        <dbReference type="ARBA" id="ARBA00004924"/>
    </source>
</evidence>
<dbReference type="GO" id="GO:0016881">
    <property type="term" value="F:acid-amino acid ligase activity"/>
    <property type="evidence" value="ECO:0007669"/>
    <property type="project" value="UniProtKB-ARBA"/>
</dbReference>
<name>A0A0F5I7X2_BACTR</name>
<evidence type="ECO:0000259" key="4">
    <source>
        <dbReference type="Pfam" id="PF06276"/>
    </source>
</evidence>
<comment type="similarity">
    <text evidence="2">Belongs to the IucA/IucC family.</text>
</comment>
<evidence type="ECO:0000256" key="2">
    <source>
        <dbReference type="ARBA" id="ARBA00007832"/>
    </source>
</evidence>
<dbReference type="InterPro" id="IPR037455">
    <property type="entry name" value="LucA/IucC-like"/>
</dbReference>
<accession>A0A0F5I7X2</accession>
<protein>
    <submittedName>
        <fullName evidence="5">Siderophore synthetase superfamily, group A</fullName>
    </submittedName>
</protein>
<dbReference type="InterPro" id="IPR022770">
    <property type="entry name" value="IucA/IucC-like_C"/>
</dbReference>
<dbReference type="Proteomes" id="UP000031563">
    <property type="component" value="Unassembled WGS sequence"/>
</dbReference>
<gene>
    <name evidence="5" type="ORF">QY95_00682</name>
</gene>
<comment type="caution">
    <text evidence="5">The sequence shown here is derived from an EMBL/GenBank/DDBJ whole genome shotgun (WGS) entry which is preliminary data.</text>
</comment>
<proteinExistence type="inferred from homology"/>
<comment type="pathway">
    <text evidence="1">Siderophore biosynthesis.</text>
</comment>
<dbReference type="Gene3D" id="1.10.510.40">
    <property type="match status" value="1"/>
</dbReference>
<dbReference type="STRING" id="1221996.QY95_00682"/>
<dbReference type="PANTHER" id="PTHR34384">
    <property type="entry name" value="L-2,3-DIAMINOPROPANOATE--CITRATE LIGASE"/>
    <property type="match status" value="1"/>
</dbReference>
<dbReference type="OrthoDB" id="2989563at2"/>
<reference evidence="5" key="1">
    <citation type="submission" date="2015-02" db="EMBL/GenBank/DDBJ databases">
        <title>Genome Assembly of Bacillaceae bacterium MTCC 8252.</title>
        <authorList>
            <person name="Verma A."/>
            <person name="Khatri I."/>
            <person name="Mual P."/>
            <person name="Subramanian S."/>
            <person name="Krishnamurthi S."/>
        </authorList>
    </citation>
    <scope>NUCLEOTIDE SEQUENCE [LARGE SCALE GENOMIC DNA]</scope>
    <source>
        <strain evidence="5">MTCC 8252</strain>
    </source>
</reference>
<dbReference type="EMBL" id="JWIR02000021">
    <property type="protein sequence ID" value="KKB41538.1"/>
    <property type="molecule type" value="Genomic_DNA"/>
</dbReference>
<feature type="domain" description="Aerobactin siderophore biosynthesis IucA/IucC-like C-terminal" evidence="4">
    <location>
        <begin position="413"/>
        <end position="574"/>
    </location>
</feature>
<dbReference type="GO" id="GO:0019290">
    <property type="term" value="P:siderophore biosynthetic process"/>
    <property type="evidence" value="ECO:0007669"/>
    <property type="project" value="InterPro"/>
</dbReference>
<sequence>MDIPFLTNYITMQNLLNCYVKETGAGEWKKPCEVPMIPNDSGVKKVLVIKLSQQKATLFIPVRYQSITERHLFSKVMYYQMKNDQVKQLDYLTLTFLLQKELSFLSRKGLEMDEFMLRMILSYQTMKGILTARKEGLAECYQLDKTFLESEQSLLIGHQVHPMPKSRQGIEPEEEDVFAPERKGAFQLHYFRAANDIVEEASVLSISAAQLIKEELKKDAAVSPAFKEAYCQEDGYALIPVHPLQARKLLGRQDICDYIQTGKLTYLGAQGRAFHPTSSVRTVYHPEASVMYKFSIPVKITNSLRINKRKELDRGVEVSRLLQNGIHEQLTVRYPGFHIVQDPAYINVKTGSGEETGFETVIRENPFQKGKEKRTSLIAALCQDPLAGEASHLVSVIHSIAERERISLEAASERWFSRYLQVSLRPLYWLYAVHGIALEAHQQNSVIQLDEQGYPSRFYYRDNQGYYFMESKAQALRELIPSLNEKSDTVCTDAIAEERFRYYVFFNHLFGLVNAFGTGQLIDEEKLLAMIKEELVDLKQELGDHTHLVDSLLYEEKLPCKANLLTRVHDMDELVGSLDTQSVYVQVTNPLAVTAGDLHEV</sequence>
<dbReference type="AlphaFoldDB" id="A0A0F5I7X2"/>
<evidence type="ECO:0000313" key="6">
    <source>
        <dbReference type="Proteomes" id="UP000031563"/>
    </source>
</evidence>
<evidence type="ECO:0000259" key="3">
    <source>
        <dbReference type="Pfam" id="PF04183"/>
    </source>
</evidence>
<organism evidence="5 6">
    <name type="scientific">Bacillus thermotolerans</name>
    <name type="common">Quasibacillus thermotolerans</name>
    <dbReference type="NCBI Taxonomy" id="1221996"/>
    <lineage>
        <taxon>Bacteria</taxon>
        <taxon>Bacillati</taxon>
        <taxon>Bacillota</taxon>
        <taxon>Bacilli</taxon>
        <taxon>Bacillales</taxon>
        <taxon>Bacillaceae</taxon>
        <taxon>Bacillus</taxon>
    </lineage>
</organism>